<dbReference type="PROSITE" id="PS50089">
    <property type="entry name" value="ZF_RING_2"/>
    <property type="match status" value="1"/>
</dbReference>
<evidence type="ECO:0000256" key="6">
    <source>
        <dbReference type="SAM" id="Phobius"/>
    </source>
</evidence>
<dbReference type="PANTHER" id="PTHR46225">
    <property type="entry name" value="C3H4 TYPE ZINC FINGER PROTEIN"/>
    <property type="match status" value="1"/>
</dbReference>
<gene>
    <name evidence="8" type="ORF">FCM35_KLT00210</name>
</gene>
<keyword evidence="6" id="KW-0472">Membrane</keyword>
<keyword evidence="1" id="KW-0479">Metal-binding</keyword>
<feature type="domain" description="RING-type" evidence="7">
    <location>
        <begin position="315"/>
        <end position="356"/>
    </location>
</feature>
<reference evidence="8" key="1">
    <citation type="submission" date="2020-01" db="EMBL/GenBank/DDBJ databases">
        <title>Genome sequence of Kobresia littledalei, the first chromosome-level genome in the family Cyperaceae.</title>
        <authorList>
            <person name="Qu G."/>
        </authorList>
    </citation>
    <scope>NUCLEOTIDE SEQUENCE</scope>
    <source>
        <strain evidence="8">C.B.Clarke</strain>
        <tissue evidence="8">Leaf</tissue>
    </source>
</reference>
<dbReference type="Gene3D" id="3.30.40.10">
    <property type="entry name" value="Zinc/RING finger domain, C3HC4 (zinc finger)"/>
    <property type="match status" value="1"/>
</dbReference>
<evidence type="ECO:0000256" key="2">
    <source>
        <dbReference type="ARBA" id="ARBA00022771"/>
    </source>
</evidence>
<feature type="region of interest" description="Disordered" evidence="5">
    <location>
        <begin position="124"/>
        <end position="144"/>
    </location>
</feature>
<evidence type="ECO:0000256" key="3">
    <source>
        <dbReference type="ARBA" id="ARBA00022833"/>
    </source>
</evidence>
<feature type="transmembrane region" description="Helical" evidence="6">
    <location>
        <begin position="181"/>
        <end position="199"/>
    </location>
</feature>
<dbReference type="SUPFAM" id="SSF57850">
    <property type="entry name" value="RING/U-box"/>
    <property type="match status" value="1"/>
</dbReference>
<protein>
    <submittedName>
        <fullName evidence="8">E3 ubiquitin-protein ligase</fullName>
    </submittedName>
</protein>
<proteinExistence type="predicted"/>
<evidence type="ECO:0000256" key="5">
    <source>
        <dbReference type="SAM" id="MobiDB-lite"/>
    </source>
</evidence>
<feature type="transmembrane region" description="Helical" evidence="6">
    <location>
        <begin position="92"/>
        <end position="112"/>
    </location>
</feature>
<dbReference type="InterPro" id="IPR011016">
    <property type="entry name" value="Znf_RING-CH"/>
</dbReference>
<dbReference type="GO" id="GO:0008270">
    <property type="term" value="F:zinc ion binding"/>
    <property type="evidence" value="ECO:0007669"/>
    <property type="project" value="UniProtKB-KW"/>
</dbReference>
<comment type="caution">
    <text evidence="8">The sequence shown here is derived from an EMBL/GenBank/DDBJ whole genome shotgun (WGS) entry which is preliminary data.</text>
</comment>
<keyword evidence="2 4" id="KW-0863">Zinc-finger</keyword>
<evidence type="ECO:0000256" key="4">
    <source>
        <dbReference type="PROSITE-ProRule" id="PRU00175"/>
    </source>
</evidence>
<evidence type="ECO:0000256" key="1">
    <source>
        <dbReference type="ARBA" id="ARBA00022723"/>
    </source>
</evidence>
<dbReference type="Proteomes" id="UP000623129">
    <property type="component" value="Unassembled WGS sequence"/>
</dbReference>
<dbReference type="InterPro" id="IPR013083">
    <property type="entry name" value="Znf_RING/FYVE/PHD"/>
</dbReference>
<feature type="compositionally biased region" description="Low complexity" evidence="5">
    <location>
        <begin position="40"/>
        <end position="49"/>
    </location>
</feature>
<dbReference type="SMART" id="SM00184">
    <property type="entry name" value="RING"/>
    <property type="match status" value="1"/>
</dbReference>
<feature type="transmembrane region" description="Helical" evidence="6">
    <location>
        <begin position="60"/>
        <end position="80"/>
    </location>
</feature>
<accession>A0A833RLG0</accession>
<dbReference type="InterPro" id="IPR001841">
    <property type="entry name" value="Znf_RING"/>
</dbReference>
<dbReference type="AlphaFoldDB" id="A0A833RLG0"/>
<dbReference type="FunFam" id="3.30.40.10:FF:000348">
    <property type="entry name" value="E3 ubiquitin-protein ligase"/>
    <property type="match status" value="1"/>
</dbReference>
<keyword evidence="3" id="KW-0862">Zinc</keyword>
<dbReference type="Pfam" id="PF13639">
    <property type="entry name" value="zf-RING_2"/>
    <property type="match status" value="1"/>
</dbReference>
<dbReference type="PANTHER" id="PTHR46225:SF19">
    <property type="entry name" value="RING-TYPE DOMAIN-CONTAINING PROTEIN"/>
    <property type="match status" value="1"/>
</dbReference>
<sequence length="370" mass="40548">MDPPTTAQITPHEHVIDLGSVSTSQQYNTPSTSDTNSNPRSGTTTTSYNRNRRSPLNSGLWISIEVIVNVSQIIAAVIVLTLSRKENPQAPLFEWIIGYTVGCFATLPHLYWRYLHRNVNQNTGQGLDQSDTGQGTVRETGSANGARLSDLEISRETRRERQLSVVASNPRINSLFDHFKMALDCFFAVWFVVGNVWIFGAHSSADHSPNLYRLCIVFLTFSCIGYAMPFILCGVICCCLPCIISVMGFREDGAHTRGASSESINALPIYKFKTKKRHRGSSSGSGVGSEAGFEGGVLAPGTDKERVISAEDAVCCICLGKYANNDELRELPCVHVFHKDCVDKWLKINALCPLCKAEVGNTNSTTNSIS</sequence>
<feature type="compositionally biased region" description="Polar residues" evidence="5">
    <location>
        <begin position="20"/>
        <end position="39"/>
    </location>
</feature>
<dbReference type="SMART" id="SM00744">
    <property type="entry name" value="RINGv"/>
    <property type="match status" value="1"/>
</dbReference>
<evidence type="ECO:0000313" key="8">
    <source>
        <dbReference type="EMBL" id="KAF3341572.1"/>
    </source>
</evidence>
<dbReference type="OrthoDB" id="9984778at2759"/>
<evidence type="ECO:0000313" key="9">
    <source>
        <dbReference type="Proteomes" id="UP000623129"/>
    </source>
</evidence>
<keyword evidence="9" id="KW-1185">Reference proteome</keyword>
<feature type="transmembrane region" description="Helical" evidence="6">
    <location>
        <begin position="211"/>
        <end position="244"/>
    </location>
</feature>
<name>A0A833RLG0_9POAL</name>
<dbReference type="EMBL" id="SWLB01000001">
    <property type="protein sequence ID" value="KAF3341572.1"/>
    <property type="molecule type" value="Genomic_DNA"/>
</dbReference>
<evidence type="ECO:0000259" key="7">
    <source>
        <dbReference type="PROSITE" id="PS50089"/>
    </source>
</evidence>
<feature type="region of interest" description="Disordered" evidence="5">
    <location>
        <begin position="20"/>
        <end position="52"/>
    </location>
</feature>
<feature type="compositionally biased region" description="Polar residues" evidence="5">
    <location>
        <begin position="124"/>
        <end position="143"/>
    </location>
</feature>
<keyword evidence="6" id="KW-0812">Transmembrane</keyword>
<organism evidence="8 9">
    <name type="scientific">Carex littledalei</name>
    <dbReference type="NCBI Taxonomy" id="544730"/>
    <lineage>
        <taxon>Eukaryota</taxon>
        <taxon>Viridiplantae</taxon>
        <taxon>Streptophyta</taxon>
        <taxon>Embryophyta</taxon>
        <taxon>Tracheophyta</taxon>
        <taxon>Spermatophyta</taxon>
        <taxon>Magnoliopsida</taxon>
        <taxon>Liliopsida</taxon>
        <taxon>Poales</taxon>
        <taxon>Cyperaceae</taxon>
        <taxon>Cyperoideae</taxon>
        <taxon>Cariceae</taxon>
        <taxon>Carex</taxon>
        <taxon>Carex subgen. Euthyceras</taxon>
    </lineage>
</organism>
<keyword evidence="6" id="KW-1133">Transmembrane helix</keyword>